<feature type="domain" description="AB hydrolase-1" evidence="2">
    <location>
        <begin position="12"/>
        <end position="112"/>
    </location>
</feature>
<evidence type="ECO:0000313" key="4">
    <source>
        <dbReference type="Proteomes" id="UP000244441"/>
    </source>
</evidence>
<dbReference type="PANTHER" id="PTHR46118">
    <property type="entry name" value="PROTEIN ABHD11"/>
    <property type="match status" value="1"/>
</dbReference>
<dbReference type="InterPro" id="IPR029058">
    <property type="entry name" value="AB_hydrolase_fold"/>
</dbReference>
<keyword evidence="1 3" id="KW-0378">Hydrolase</keyword>
<dbReference type="OrthoDB" id="9808398at2"/>
<evidence type="ECO:0000256" key="1">
    <source>
        <dbReference type="ARBA" id="ARBA00022801"/>
    </source>
</evidence>
<dbReference type="AlphaFoldDB" id="A0A2S0VUZ2"/>
<proteinExistence type="predicted"/>
<dbReference type="PRINTS" id="PR00111">
    <property type="entry name" value="ABHYDROLASE"/>
</dbReference>
<organism evidence="3 4">
    <name type="scientific">Saccharobesus litoralis</name>
    <dbReference type="NCBI Taxonomy" id="2172099"/>
    <lineage>
        <taxon>Bacteria</taxon>
        <taxon>Pseudomonadati</taxon>
        <taxon>Pseudomonadota</taxon>
        <taxon>Gammaproteobacteria</taxon>
        <taxon>Alteromonadales</taxon>
        <taxon>Alteromonadaceae</taxon>
        <taxon>Saccharobesus</taxon>
    </lineage>
</organism>
<dbReference type="Gene3D" id="3.40.50.1820">
    <property type="entry name" value="alpha/beta hydrolase"/>
    <property type="match status" value="1"/>
</dbReference>
<dbReference type="PANTHER" id="PTHR46118:SF4">
    <property type="entry name" value="PROTEIN ABHD11"/>
    <property type="match status" value="1"/>
</dbReference>
<dbReference type="Proteomes" id="UP000244441">
    <property type="component" value="Chromosome"/>
</dbReference>
<dbReference type="GO" id="GO:0016787">
    <property type="term" value="F:hydrolase activity"/>
    <property type="evidence" value="ECO:0007669"/>
    <property type="project" value="UniProtKB-KW"/>
</dbReference>
<dbReference type="SUPFAM" id="SSF53474">
    <property type="entry name" value="alpha/beta-Hydrolases"/>
    <property type="match status" value="1"/>
</dbReference>
<sequence length="256" mass="28707">MILNFTDKGQGPTLVLIHGLLGSLDNLNMVARSLSKHYRVISVDLRNHGASAHDAAMDYHTLASDVFETLDSLQVTNFYLLGHSMGGKAAMVMAIQQPCRINKLVVADIAPVTYPERHQQIFNGLKAIDLDTINNRNDADVTLAKYVDEPGVRQFLLRNLSRQAESFVWKMHLEYIINNYSYVIGFPELEAEYTHPTLFIKGGESDYIQRQHQPAIVKLFPNSKAKIIQGAGHWLHAEKTTLFNRIVSDFLGASSV</sequence>
<protein>
    <submittedName>
        <fullName evidence="3">Alpha/beta hydrolase</fullName>
    </submittedName>
</protein>
<evidence type="ECO:0000259" key="2">
    <source>
        <dbReference type="Pfam" id="PF00561"/>
    </source>
</evidence>
<dbReference type="RefSeq" id="WP_108604106.1">
    <property type="nucleotide sequence ID" value="NZ_CP026604.1"/>
</dbReference>
<accession>A0A2S0VUZ2</accession>
<reference evidence="3 4" key="1">
    <citation type="submission" date="2018-01" db="EMBL/GenBank/DDBJ databases">
        <title>Genome sequence of a Cantenovulum-like bacteria.</title>
        <authorList>
            <person name="Tan W.R."/>
            <person name="Lau N.-S."/>
            <person name="Go F."/>
            <person name="Amirul A.-A.A."/>
        </authorList>
    </citation>
    <scope>NUCLEOTIDE SEQUENCE [LARGE SCALE GENOMIC DNA]</scope>
    <source>
        <strain evidence="3 4">CCB-QB4</strain>
    </source>
</reference>
<dbReference type="InterPro" id="IPR000073">
    <property type="entry name" value="AB_hydrolase_1"/>
</dbReference>
<name>A0A2S0VUZ2_9ALTE</name>
<keyword evidence="4" id="KW-1185">Reference proteome</keyword>
<dbReference type="EMBL" id="CP026604">
    <property type="protein sequence ID" value="AWB68041.1"/>
    <property type="molecule type" value="Genomic_DNA"/>
</dbReference>
<gene>
    <name evidence="3" type="ORF">C2869_17125</name>
</gene>
<evidence type="ECO:0000313" key="3">
    <source>
        <dbReference type="EMBL" id="AWB68041.1"/>
    </source>
</evidence>
<dbReference type="Pfam" id="PF00561">
    <property type="entry name" value="Abhydrolase_1"/>
    <property type="match status" value="1"/>
</dbReference>
<dbReference type="KEGG" id="cate:C2869_17125"/>